<name>A0A6M3YNY3_9VIRU</name>
<protein>
    <submittedName>
        <fullName evidence="2">Uncharacterized protein</fullName>
    </submittedName>
</protein>
<evidence type="ECO:0000256" key="1">
    <source>
        <dbReference type="SAM" id="MobiDB-lite"/>
    </source>
</evidence>
<organism evidence="2">
    <name type="scientific">Riboviria sp</name>
    <dbReference type="NCBI Taxonomy" id="2585031"/>
    <lineage>
        <taxon>Viruses</taxon>
        <taxon>Riboviria</taxon>
    </lineage>
</organism>
<proteinExistence type="predicted"/>
<accession>A0A6M3YNY3</accession>
<sequence>MAHLEFLRACVACDNMANQRLVVADLLLLVERLRIVTSFATDQRLYEGICGFVHDAILMAAYDFGTAKMMFAAFANPCSTQMTPQFELIKMLCLDVSLRMDCLLRNHNVSLVADNLMQMDSPYFYTKINRSYVGREDWAMADPVKLLPALWTYLDSGFDLADLAIKPSLLSIDHDIHDHEYQPTKHRNMTFEDYSPFAVEVQAKKTPQRHCETQTEITSAYTTGPVLPYGPSDVISRNGMFTELSRPGCAPPEYSKSVGDPPSFESGYAIGTKLSRLRGIMNIDQQLATYLLRGVDTLFDQGVKYMQAKSDLVAIQADEDAESAFETVANVRDYMKTLLDTEITPHPIGDSYDWAVEARHRIRPIAPRDRDPKYAAHDELVVQPLRPASHLPSPTFNIGDFEDSDDSDTQFMEVN</sequence>
<dbReference type="EMBL" id="MN917676">
    <property type="protein sequence ID" value="QJI53471.1"/>
    <property type="molecule type" value="Genomic_RNA"/>
</dbReference>
<evidence type="ECO:0000313" key="2">
    <source>
        <dbReference type="EMBL" id="QJI53471.1"/>
    </source>
</evidence>
<feature type="region of interest" description="Disordered" evidence="1">
    <location>
        <begin position="391"/>
        <end position="415"/>
    </location>
</feature>
<reference evidence="2" key="1">
    <citation type="submission" date="2020-01" db="EMBL/GenBank/DDBJ databases">
        <title>Viral genomes from wild and zoo birds in China.</title>
        <authorList>
            <person name="Zhao M."/>
            <person name="Shan L.T."/>
            <person name="Yang X.S."/>
            <person name="Zhang W."/>
        </authorList>
    </citation>
    <scope>NUCLEOTIDE SEQUENCE</scope>
    <source>
        <strain evidence="2">Rfb198shi4</strain>
    </source>
</reference>